<evidence type="ECO:0000256" key="2">
    <source>
        <dbReference type="ARBA" id="ARBA00023125"/>
    </source>
</evidence>
<gene>
    <name evidence="5" type="ordered locus">Xaut_2937</name>
</gene>
<dbReference type="OrthoDB" id="9805730at2"/>
<dbReference type="AlphaFoldDB" id="A7IJI0"/>
<keyword evidence="2" id="KW-0238">DNA-binding</keyword>
<dbReference type="KEGG" id="xau:Xaut_2937"/>
<dbReference type="PROSITE" id="PS01124">
    <property type="entry name" value="HTH_ARAC_FAMILY_2"/>
    <property type="match status" value="1"/>
</dbReference>
<name>A7IJI0_XANP2</name>
<evidence type="ECO:0000256" key="3">
    <source>
        <dbReference type="ARBA" id="ARBA00023163"/>
    </source>
</evidence>
<dbReference type="STRING" id="78245.Xaut_2937"/>
<dbReference type="EMBL" id="CP000781">
    <property type="protein sequence ID" value="ABS68173.1"/>
    <property type="molecule type" value="Genomic_DNA"/>
</dbReference>
<dbReference type="GO" id="GO:0005829">
    <property type="term" value="C:cytosol"/>
    <property type="evidence" value="ECO:0007669"/>
    <property type="project" value="TreeGrafter"/>
</dbReference>
<dbReference type="eggNOG" id="COG2207">
    <property type="taxonomic scope" value="Bacteria"/>
</dbReference>
<dbReference type="PhylomeDB" id="A7IJI0"/>
<dbReference type="InterPro" id="IPR018062">
    <property type="entry name" value="HTH_AraC-typ_CS"/>
</dbReference>
<dbReference type="PROSITE" id="PS00041">
    <property type="entry name" value="HTH_ARAC_FAMILY_1"/>
    <property type="match status" value="1"/>
</dbReference>
<organism evidence="5 6">
    <name type="scientific">Xanthobacter autotrophicus (strain ATCC BAA-1158 / Py2)</name>
    <dbReference type="NCBI Taxonomy" id="78245"/>
    <lineage>
        <taxon>Bacteria</taxon>
        <taxon>Pseudomonadati</taxon>
        <taxon>Pseudomonadota</taxon>
        <taxon>Alphaproteobacteria</taxon>
        <taxon>Hyphomicrobiales</taxon>
        <taxon>Xanthobacteraceae</taxon>
        <taxon>Xanthobacter</taxon>
    </lineage>
</organism>
<dbReference type="SUPFAM" id="SSF46689">
    <property type="entry name" value="Homeodomain-like"/>
    <property type="match status" value="1"/>
</dbReference>
<accession>A7IJI0</accession>
<feature type="domain" description="HTH araC/xylS-type" evidence="4">
    <location>
        <begin position="240"/>
        <end position="338"/>
    </location>
</feature>
<dbReference type="SMART" id="SM00342">
    <property type="entry name" value="HTH_ARAC"/>
    <property type="match status" value="1"/>
</dbReference>
<keyword evidence="3" id="KW-0804">Transcription</keyword>
<keyword evidence="1" id="KW-0805">Transcription regulation</keyword>
<dbReference type="GO" id="GO:0003700">
    <property type="term" value="F:DNA-binding transcription factor activity"/>
    <property type="evidence" value="ECO:0007669"/>
    <property type="project" value="InterPro"/>
</dbReference>
<dbReference type="GO" id="GO:0000976">
    <property type="term" value="F:transcription cis-regulatory region binding"/>
    <property type="evidence" value="ECO:0007669"/>
    <property type="project" value="TreeGrafter"/>
</dbReference>
<dbReference type="Proteomes" id="UP000002417">
    <property type="component" value="Chromosome"/>
</dbReference>
<dbReference type="Pfam" id="PF12833">
    <property type="entry name" value="HTH_18"/>
    <property type="match status" value="1"/>
</dbReference>
<reference evidence="5 6" key="1">
    <citation type="submission" date="2007-07" db="EMBL/GenBank/DDBJ databases">
        <title>Complete sequence of chromosome of Xanthobacter autotrophicus Py2.</title>
        <authorList>
            <consortium name="US DOE Joint Genome Institute"/>
            <person name="Copeland A."/>
            <person name="Lucas S."/>
            <person name="Lapidus A."/>
            <person name="Barry K."/>
            <person name="Glavina del Rio T."/>
            <person name="Hammon N."/>
            <person name="Israni S."/>
            <person name="Dalin E."/>
            <person name="Tice H."/>
            <person name="Pitluck S."/>
            <person name="Sims D."/>
            <person name="Brettin T."/>
            <person name="Bruce D."/>
            <person name="Detter J.C."/>
            <person name="Han C."/>
            <person name="Tapia R."/>
            <person name="Brainard J."/>
            <person name="Schmutz J."/>
            <person name="Larimer F."/>
            <person name="Land M."/>
            <person name="Hauser L."/>
            <person name="Kyrpides N."/>
            <person name="Kim E."/>
            <person name="Ensigns S.A."/>
            <person name="Richardson P."/>
        </authorList>
    </citation>
    <scope>NUCLEOTIDE SEQUENCE [LARGE SCALE GENOMIC DNA]</scope>
    <source>
        <strain evidence="6">ATCC BAA-1158 / Py2</strain>
    </source>
</reference>
<evidence type="ECO:0000256" key="1">
    <source>
        <dbReference type="ARBA" id="ARBA00023015"/>
    </source>
</evidence>
<protein>
    <submittedName>
        <fullName evidence="5">Helix-turn-helix-domain containing protein AraC type</fullName>
    </submittedName>
</protein>
<dbReference type="InterPro" id="IPR032687">
    <property type="entry name" value="AraC-type_N"/>
</dbReference>
<sequence>MRGPGSIVLVRAKGFGALPEQIERQAGEQALIDMFAREHLPMALRDAPQTPIPLHSMMGLFARGAAALDYRTFGLDVGEEMTHRGYGLWIEHAAAAPTLGEGLRRAIATSWAHQSGARLELVRDGGHRIQRFATPTFDVSKVQHCDHLLPPMLTFVRLYLGARWRPDWAEVEYARDPEAKQVEDRLQVDLRCERPGSGLALKASELSRRRINRITGRTRIVTLRDVLADVILSDAPEPARALSAIVALRLLDGQSDIDGAAHLAGLGVQGLQRRLREKGFTYREIVEEARRARAIRLLVETQMSILAISLSLGYDTHGSFTRAFIRWMGCSPSEYRRSVLAVPEPHEDPC</sequence>
<dbReference type="InterPro" id="IPR018060">
    <property type="entry name" value="HTH_AraC"/>
</dbReference>
<dbReference type="HOGENOM" id="CLU_047522_1_2_5"/>
<evidence type="ECO:0000313" key="6">
    <source>
        <dbReference type="Proteomes" id="UP000002417"/>
    </source>
</evidence>
<dbReference type="PANTHER" id="PTHR47894:SF4">
    <property type="entry name" value="HTH-TYPE TRANSCRIPTIONAL REGULATOR GADX"/>
    <property type="match status" value="1"/>
</dbReference>
<dbReference type="InterPro" id="IPR009057">
    <property type="entry name" value="Homeodomain-like_sf"/>
</dbReference>
<keyword evidence="6" id="KW-1185">Reference proteome</keyword>
<evidence type="ECO:0000259" key="4">
    <source>
        <dbReference type="PROSITE" id="PS01124"/>
    </source>
</evidence>
<dbReference type="Gene3D" id="1.10.10.60">
    <property type="entry name" value="Homeodomain-like"/>
    <property type="match status" value="1"/>
</dbReference>
<dbReference type="PANTHER" id="PTHR47894">
    <property type="entry name" value="HTH-TYPE TRANSCRIPTIONAL REGULATOR GADX"/>
    <property type="match status" value="1"/>
</dbReference>
<evidence type="ECO:0000313" key="5">
    <source>
        <dbReference type="EMBL" id="ABS68173.1"/>
    </source>
</evidence>
<proteinExistence type="predicted"/>
<dbReference type="Pfam" id="PF12625">
    <property type="entry name" value="Arabinose_bd"/>
    <property type="match status" value="1"/>
</dbReference>